<reference evidence="8 9" key="1">
    <citation type="submission" date="2016-07" db="EMBL/GenBank/DDBJ databases">
        <title>Comparative genomics of the entomopathogenic fungus Beauveria bassiana.</title>
        <authorList>
            <person name="Valero Jimenez C.A."/>
            <person name="Zwaan B.J."/>
            <person name="Van Kan J.A."/>
            <person name="Takken W."/>
            <person name="Debets A.J."/>
            <person name="Schoustra S.E."/>
            <person name="Koenraadt C.J."/>
        </authorList>
    </citation>
    <scope>NUCLEOTIDE SEQUENCE [LARGE SCALE GENOMIC DNA]</scope>
    <source>
        <strain evidence="8 9">ARSEF 8028</strain>
    </source>
</reference>
<proteinExistence type="predicted"/>
<dbReference type="PANTHER" id="PTHR45646:SF11">
    <property type="entry name" value="SERINE_THREONINE-PROTEIN KINASE DOA"/>
    <property type="match status" value="1"/>
</dbReference>
<dbReference type="InterPro" id="IPR051175">
    <property type="entry name" value="CLK_kinases"/>
</dbReference>
<keyword evidence="2" id="KW-0808">Transferase</keyword>
<evidence type="ECO:0000256" key="1">
    <source>
        <dbReference type="ARBA" id="ARBA00022527"/>
    </source>
</evidence>
<dbReference type="InterPro" id="IPR000719">
    <property type="entry name" value="Prot_kinase_dom"/>
</dbReference>
<evidence type="ECO:0000256" key="2">
    <source>
        <dbReference type="ARBA" id="ARBA00022679"/>
    </source>
</evidence>
<dbReference type="Gene3D" id="3.30.200.20">
    <property type="entry name" value="Phosphorylase Kinase, domain 1"/>
    <property type="match status" value="1"/>
</dbReference>
<dbReference type="PANTHER" id="PTHR45646">
    <property type="entry name" value="SERINE/THREONINE-PROTEIN KINASE DOA-RELATED"/>
    <property type="match status" value="1"/>
</dbReference>
<name>A0A2S7XWC1_BEABA</name>
<dbReference type="InterPro" id="IPR011009">
    <property type="entry name" value="Kinase-like_dom_sf"/>
</dbReference>
<dbReference type="PROSITE" id="PS00107">
    <property type="entry name" value="PROTEIN_KINASE_ATP"/>
    <property type="match status" value="1"/>
</dbReference>
<keyword evidence="1" id="KW-0723">Serine/threonine-protein kinase</keyword>
<organism evidence="8 9">
    <name type="scientific">Beauveria bassiana</name>
    <name type="common">White muscardine disease fungus</name>
    <name type="synonym">Tritirachium shiotae</name>
    <dbReference type="NCBI Taxonomy" id="176275"/>
    <lineage>
        <taxon>Eukaryota</taxon>
        <taxon>Fungi</taxon>
        <taxon>Dikarya</taxon>
        <taxon>Ascomycota</taxon>
        <taxon>Pezizomycotina</taxon>
        <taxon>Sordariomycetes</taxon>
        <taxon>Hypocreomycetidae</taxon>
        <taxon>Hypocreales</taxon>
        <taxon>Cordycipitaceae</taxon>
        <taxon>Beauveria</taxon>
    </lineage>
</organism>
<evidence type="ECO:0000259" key="7">
    <source>
        <dbReference type="PROSITE" id="PS50011"/>
    </source>
</evidence>
<gene>
    <name evidence="8" type="ORF">BB8028_0001g02830</name>
</gene>
<feature type="domain" description="Protein kinase" evidence="7">
    <location>
        <begin position="88"/>
        <end position="428"/>
    </location>
</feature>
<dbReference type="SUPFAM" id="SSF56112">
    <property type="entry name" value="Protein kinase-like (PK-like)"/>
    <property type="match status" value="1"/>
</dbReference>
<dbReference type="Pfam" id="PF00069">
    <property type="entry name" value="Pkinase"/>
    <property type="match status" value="1"/>
</dbReference>
<dbReference type="Gene3D" id="1.10.510.10">
    <property type="entry name" value="Transferase(Phosphotransferase) domain 1"/>
    <property type="match status" value="1"/>
</dbReference>
<accession>A0A2S7XWC1</accession>
<dbReference type="PROSITE" id="PS50011">
    <property type="entry name" value="PROTEIN_KINASE_DOM"/>
    <property type="match status" value="1"/>
</dbReference>
<dbReference type="OrthoDB" id="4866881at2759"/>
<dbReference type="InterPro" id="IPR017441">
    <property type="entry name" value="Protein_kinase_ATP_BS"/>
</dbReference>
<dbReference type="EMBL" id="JRHA01000001">
    <property type="protein sequence ID" value="PQK08205.1"/>
    <property type="molecule type" value="Genomic_DNA"/>
</dbReference>
<evidence type="ECO:0000256" key="6">
    <source>
        <dbReference type="PROSITE-ProRule" id="PRU10141"/>
    </source>
</evidence>
<evidence type="ECO:0000313" key="8">
    <source>
        <dbReference type="EMBL" id="PQK08205.1"/>
    </source>
</evidence>
<feature type="binding site" evidence="6">
    <location>
        <position position="117"/>
    </location>
    <ligand>
        <name>ATP</name>
        <dbReference type="ChEBI" id="CHEBI:30616"/>
    </ligand>
</feature>
<dbReference type="SMART" id="SM00220">
    <property type="entry name" value="S_TKc"/>
    <property type="match status" value="1"/>
</dbReference>
<protein>
    <recommendedName>
        <fullName evidence="7">Protein kinase domain-containing protein</fullName>
    </recommendedName>
</protein>
<comment type="caution">
    <text evidence="8">The sequence shown here is derived from an EMBL/GenBank/DDBJ whole genome shotgun (WGS) entry which is preliminary data.</text>
</comment>
<keyword evidence="4" id="KW-0418">Kinase</keyword>
<dbReference type="GO" id="GO:0005524">
    <property type="term" value="F:ATP binding"/>
    <property type="evidence" value="ECO:0007669"/>
    <property type="project" value="UniProtKB-UniRule"/>
</dbReference>
<evidence type="ECO:0000256" key="3">
    <source>
        <dbReference type="ARBA" id="ARBA00022741"/>
    </source>
</evidence>
<evidence type="ECO:0000313" key="9">
    <source>
        <dbReference type="Proteomes" id="UP000237441"/>
    </source>
</evidence>
<dbReference type="Proteomes" id="UP000237441">
    <property type="component" value="Unassembled WGS sequence"/>
</dbReference>
<dbReference type="GO" id="GO:0004674">
    <property type="term" value="F:protein serine/threonine kinase activity"/>
    <property type="evidence" value="ECO:0007669"/>
    <property type="project" value="UniProtKB-KW"/>
</dbReference>
<dbReference type="AlphaFoldDB" id="A0A2S7XWC1"/>
<keyword evidence="5 6" id="KW-0067">ATP-binding</keyword>
<evidence type="ECO:0000256" key="4">
    <source>
        <dbReference type="ARBA" id="ARBA00022777"/>
    </source>
</evidence>
<dbReference type="GO" id="GO:0043484">
    <property type="term" value="P:regulation of RNA splicing"/>
    <property type="evidence" value="ECO:0007669"/>
    <property type="project" value="TreeGrafter"/>
</dbReference>
<dbReference type="GO" id="GO:0005634">
    <property type="term" value="C:nucleus"/>
    <property type="evidence" value="ECO:0007669"/>
    <property type="project" value="TreeGrafter"/>
</dbReference>
<keyword evidence="3 6" id="KW-0547">Nucleotide-binding</keyword>
<evidence type="ECO:0000256" key="5">
    <source>
        <dbReference type="ARBA" id="ARBA00022840"/>
    </source>
</evidence>
<sequence length="438" mass="49623">MLSRQGPRRLFRLFPPRQLSRRCLSSSRVMTSSAKGTDGMALQQPRQFPTTGFEVVDPAQKIEEERLPLYVRDEYYPMRIGEVVHEHYQVVAKLGYGTSSTVWLARDLRNGKYWVLKVYINTLQHNQELLVYNYLAKAPSNNPNQLGFAHVRQSHESFQIDGPAGKHDVLAMTPLGMSLKTFQNMQKERVFPRELVAGALEQVFLGMNILRESDVIHTDLHADNLLIALADDSILASVEQNEIDTPCARKQIGENFIHVSQYVLGGRGALVISDFGQARIGAKQHGNAMPVPYRAPEVILGMQWGPEVDRWSAGLLAWDLLEKEKLFDVYDSESQEHNDACHLAAMTALLGPPPPAFLEKSPVTRKYWDDDGNWTGLVPLPTERTFESLATALKGDDRDTFINFVECFLWWAPEQRFTALQGYMHPFLRGETLPKDVD</sequence>